<keyword evidence="6 8" id="KW-0472">Membrane</keyword>
<evidence type="ECO:0000256" key="3">
    <source>
        <dbReference type="ARBA" id="ARBA00022475"/>
    </source>
</evidence>
<evidence type="ECO:0000256" key="1">
    <source>
        <dbReference type="ARBA" id="ARBA00004162"/>
    </source>
</evidence>
<evidence type="ECO:0000256" key="8">
    <source>
        <dbReference type="SAM" id="Phobius"/>
    </source>
</evidence>
<keyword evidence="3" id="KW-1003">Cell membrane</keyword>
<dbReference type="Proteomes" id="UP001168579">
    <property type="component" value="Unassembled WGS sequence"/>
</dbReference>
<comment type="caution">
    <text evidence="9">The sequence shown here is derived from an EMBL/GenBank/DDBJ whole genome shotgun (WGS) entry which is preliminary data.</text>
</comment>
<reference evidence="9" key="2">
    <citation type="submission" date="2023-06" db="EMBL/GenBank/DDBJ databases">
        <authorList>
            <person name="Lucena T."/>
            <person name="Sun Q."/>
        </authorList>
    </citation>
    <scope>NUCLEOTIDE SEQUENCE</scope>
    <source>
        <strain evidence="9">CECT 8869</strain>
    </source>
</reference>
<keyword evidence="4 7" id="KW-0812">Transmembrane</keyword>
<evidence type="ECO:0000313" key="9">
    <source>
        <dbReference type="EMBL" id="MDO1513384.1"/>
    </source>
</evidence>
<organism evidence="9 10">
    <name type="scientific">Maribacter confluentis</name>
    <dbReference type="NCBI Taxonomy" id="1656093"/>
    <lineage>
        <taxon>Bacteria</taxon>
        <taxon>Pseudomonadati</taxon>
        <taxon>Bacteroidota</taxon>
        <taxon>Flavobacteriia</taxon>
        <taxon>Flavobacteriales</taxon>
        <taxon>Flavobacteriaceae</taxon>
        <taxon>Maribacter</taxon>
    </lineage>
</organism>
<comment type="subcellular location">
    <subcellularLocation>
        <location evidence="1">Cell membrane</location>
        <topology evidence="1">Single-pass membrane protein</topology>
    </subcellularLocation>
    <subcellularLocation>
        <location evidence="7">Cell membrane</location>
        <topology evidence="7">Single-pass type II membrane protein</topology>
    </subcellularLocation>
</comment>
<evidence type="ECO:0000256" key="5">
    <source>
        <dbReference type="ARBA" id="ARBA00022989"/>
    </source>
</evidence>
<evidence type="ECO:0000256" key="4">
    <source>
        <dbReference type="ARBA" id="ARBA00022692"/>
    </source>
</evidence>
<evidence type="ECO:0000256" key="2">
    <source>
        <dbReference type="ARBA" id="ARBA00005811"/>
    </source>
</evidence>
<dbReference type="EMBL" id="JAUKUC010000001">
    <property type="protein sequence ID" value="MDO1513384.1"/>
    <property type="molecule type" value="Genomic_DNA"/>
</dbReference>
<gene>
    <name evidence="9" type="ORF">Q2T41_12020</name>
</gene>
<dbReference type="InterPro" id="IPR003400">
    <property type="entry name" value="ExbD"/>
</dbReference>
<feature type="transmembrane region" description="Helical" evidence="8">
    <location>
        <begin position="12"/>
        <end position="32"/>
    </location>
</feature>
<keyword evidence="10" id="KW-1185">Reference proteome</keyword>
<dbReference type="Pfam" id="PF02472">
    <property type="entry name" value="ExbD"/>
    <property type="match status" value="1"/>
</dbReference>
<reference evidence="9" key="1">
    <citation type="journal article" date="2014" name="Int. J. Syst. Evol. Microbiol.">
        <title>Complete genome of a new Firmicutes species belonging to the dominant human colonic microbiota ('Ruminococcus bicirculans') reveals two chromosomes and a selective capacity to utilize plant glucans.</title>
        <authorList>
            <consortium name="NISC Comparative Sequencing Program"/>
            <person name="Wegmann U."/>
            <person name="Louis P."/>
            <person name="Goesmann A."/>
            <person name="Henrissat B."/>
            <person name="Duncan S.H."/>
            <person name="Flint H.J."/>
        </authorList>
    </citation>
    <scope>NUCLEOTIDE SEQUENCE</scope>
    <source>
        <strain evidence="9">CECT 8869</strain>
    </source>
</reference>
<evidence type="ECO:0000256" key="7">
    <source>
        <dbReference type="RuleBase" id="RU003879"/>
    </source>
</evidence>
<keyword evidence="5 8" id="KW-1133">Transmembrane helix</keyword>
<accession>A0ABT8RR89</accession>
<keyword evidence="7" id="KW-0813">Transport</keyword>
<sequence>MIKFKKNINRTLPPVSTASLPDIVFILLFFFMTVTVMKNQNLLVANTLPKATESEKLHKKDRVIEIYVGKPTNDGNNSLGSEPRIQMEDRFISLDEVEDYALQALVKMPEHLRGVATVSLKADVGVKMGIIEDIKKKLRSINLLKINYTTYQGNVFDNLDHRQLTN</sequence>
<keyword evidence="7" id="KW-0653">Protein transport</keyword>
<name>A0ABT8RR89_9FLAO</name>
<protein>
    <submittedName>
        <fullName evidence="9">Biopolymer transporter ExbD</fullName>
    </submittedName>
</protein>
<dbReference type="RefSeq" id="WP_304436295.1">
    <property type="nucleotide sequence ID" value="NZ_JAUKUC010000001.1"/>
</dbReference>
<proteinExistence type="inferred from homology"/>
<comment type="similarity">
    <text evidence="2 7">Belongs to the ExbD/TolR family.</text>
</comment>
<evidence type="ECO:0000256" key="6">
    <source>
        <dbReference type="ARBA" id="ARBA00023136"/>
    </source>
</evidence>
<evidence type="ECO:0000313" key="10">
    <source>
        <dbReference type="Proteomes" id="UP001168579"/>
    </source>
</evidence>